<feature type="region of interest" description="Disordered" evidence="1">
    <location>
        <begin position="38"/>
        <end position="95"/>
    </location>
</feature>
<feature type="region of interest" description="Disordered" evidence="1">
    <location>
        <begin position="2315"/>
        <end position="2381"/>
    </location>
</feature>
<feature type="compositionally biased region" description="Basic and acidic residues" evidence="1">
    <location>
        <begin position="2902"/>
        <end position="2912"/>
    </location>
</feature>
<gene>
    <name evidence="4" type="ORF">AK812_SmicGene31131</name>
</gene>
<keyword evidence="2" id="KW-1133">Transmembrane helix</keyword>
<dbReference type="Gene3D" id="3.40.50.1000">
    <property type="entry name" value="HAD superfamily/HAD-like"/>
    <property type="match status" value="1"/>
</dbReference>
<protein>
    <submittedName>
        <fullName evidence="4">Retrovirus-related Pol polyprotein from transposon TNT 1-94</fullName>
    </submittedName>
</protein>
<feature type="region of interest" description="Disordered" evidence="1">
    <location>
        <begin position="507"/>
        <end position="526"/>
    </location>
</feature>
<organism evidence="4 5">
    <name type="scientific">Symbiodinium microadriaticum</name>
    <name type="common">Dinoflagellate</name>
    <name type="synonym">Zooxanthella microadriatica</name>
    <dbReference type="NCBI Taxonomy" id="2951"/>
    <lineage>
        <taxon>Eukaryota</taxon>
        <taxon>Sar</taxon>
        <taxon>Alveolata</taxon>
        <taxon>Dinophyceae</taxon>
        <taxon>Suessiales</taxon>
        <taxon>Symbiodiniaceae</taxon>
        <taxon>Symbiodinium</taxon>
    </lineage>
</organism>
<feature type="domain" description="Reverse transcriptase Ty1/copia-type" evidence="3">
    <location>
        <begin position="676"/>
        <end position="902"/>
    </location>
</feature>
<feature type="region of interest" description="Disordered" evidence="1">
    <location>
        <begin position="130"/>
        <end position="169"/>
    </location>
</feature>
<keyword evidence="5" id="KW-1185">Reference proteome</keyword>
<feature type="compositionally biased region" description="Acidic residues" evidence="1">
    <location>
        <begin position="3648"/>
        <end position="3662"/>
    </location>
</feature>
<sequence>MTGRGEESEDSRSRKAAKSAARRLLEDLVQEQGRAVGLFGSATGPGVHTASQCSEKYGKGKAVGSSDGATTSGTCTSSNKPTSTSSRSDPGASRSFSTVPAYGDYTVSGSCGAPGSNDVYASCGAPDADGAKAGPHDGQMDRSGHSGSHRGAETGFHRGAEGGSHRSAEAGSYGGAEGVCYIGADGGSYDGTAALSYDGTAAFSNNDTAIFHYDGAATFYDYDHDAPIFSKAGADASPDYSYGARTLSLSIDDPSGTARGTERDADGGYGNCTDAVVGGIGTTSFADHGATSATRRSTYTSGELGGDRSEDVAIAEGGALSEDGGCYQQGETQPFSHGTRTLKEIASTNELHAKGVSGLKLLANDEAMELSNGSMKRCVAKALKMAYPVTYSSNLLPSLAEVNPDEPDYESLPGIALPRKAVPLPQPPVEWLEGNKTPRCPGCLGRSRFHSRKCKVRFRDYVRNTLGDLDNPEPQQQTLGKPRVHFDPQPEVVEFQEEAEYEPILPGAGEEAAPSPFDVSASPSPQEEFPLEYLPGGDVEMDQVDVEDYTVPMEMAVTPEALDVQCMLHHMYAVIPHQKHHLSPCEYDDVGLFASQLKRKTPAQHGNPDEGVVMPFGDREVWVIKPTSVVDDVSGLPLDPEKTWVGMQKEVAAMHSLGVGNVRSYQEIKAHCDETGAKIVKSRFVFTDKVDVDQQHIVRARLVAKDFAFNQPSALDLGIASQTASVEAFKAFICRIVQDTLVLWGLDVSTAFLYAKLVLDTVLELPGCFQNLDGSKAYVILEKAIYGLRSAGLSWQKHLAGLLAELGLFPSLIEPTLYKGYWGDILVLCLVYVDDILLAARSEETNQQLLDFLTGRLKVKLTGRLEEDGKIGFLGREIIKRGHDILLAVKKEYVESIFEAFGWNREARRKMKACTVPPDLRSVLDKEDPAKPSEELSPEAASRYRSTLGKLGWLVQTRGDLCYFHSLLSRGQSCPRAVHEECMRKVLRWLLEVPDLVQVFQKDFEAEPGMATLSGYSDANWASERSTGRKSTSGGVIYLNGNCIKTYSRLQPIVALSSAESELFAMVEMARELIGLGQLISHVFDHVTSPLDLATDSASARQVSMMSGFLRRMRHVDLRLCFLQDKVENGEILVQHVPGTDNVADLQTKNLSATQTWYHIAQLGLEERLTRSTFLSGDTLPTMCTLFVCMKGLFSASADPWTLLIGRCKLQTPHYIVMVEFCTSGEAWLTRLANHYGIHAIPVVAEVDATLPETMELLEASLQLASRKNMHVIVWASTPCTGGSPWQRFHRARDEQYYDDKMKGLFTVHRKLWKGFLRLVNTSASTTWVIEWPQRCAYWGWASTKSFLKLNQHESTLVFGCACGMVGSDGLPIKKVVCVSDGFSYSHQAAIADDLLDILRQKNMPVCCWKNRRCSEAPLNAEVVVAESRWNDVRSTSGILRMQPVMKASLLWRLFCCIVASGVQGSEDSYEETPSEDETTLLATSTWQQHEIARLQDEVRHWKSKYEGLLELFADFSSQPQTIQDLPVDRTHFMPGNVQHCRNAIASRTPAQATNPQQEPDVRFPNYSYVVYGQDSQFAHELQQSYDGASDSLEKFLIISPDVRNPAIMFDIDNTLAYTGFNDTDLVGKAPALTAAVDFVNRWCAFEDSDSPFECFFFTARYCTSLKAAATKIWVADNFPVSHEWIDKHVFMTGGVGGCDSAGCSLAYKAALRNWFSERQDVFWVMSIGDQFTDSAGVASGLRVKLPNFWFDSSVVPNPLGNGGKVHLDDHGTFPPGNEHCELNCVVGPDDACLEASLKDDAIYWYTRLQYCLDQAWSKDDWEQARWEGEALLRQGKARTWRPREVFDCLLWPLLLFGICLLALALPWLVSCPSRTFAQAEPTVRLRPVVLCPAQFGTAEDYEDLKESLKARGPPAARFDWLKIVPSTFTKEFFTAELRPNRTLGFFYEALDEAIASVNADFGPEAGWLGLTSAKCLGGVTWETFEADAPGEVLGDEVARKRVRSLVTPHAQKCSPVFALCGLLSYINGKFPAGAPLPPTVVTCVAGRGTRVPASVQALWESAGYVYYWSFGSWRFYSWKLAATFGAVLAVALCVHMTWATVLLFRRRVPCRKAMALTGCLWLASIVGMWAGDQSYGHYMIGYYTYQDLVSYTDVDPAHAKGQSYMDAGEVYFKEGTEVATNEMVSFTSRTNFCAAPIIGQPLRNQAGPDEVAAEGGVVIPEAGSIDFWAVGTNCCDKASRTFTCGQLRHGRLDLHLIPLPMASGTHGHWAAIAPEDRRLLLGAGGVTASVLAARAARVRRLGPAASSLAAALGGDAPTQLQPPPDAEQPQPAGDIEEPPSAATADNAEAQQPQKPPSAGATGSTEAREPEPDSEPQPAAWGLLRQSPHTQLVAPTHQPATHTHQPEQATQPPPHPGQSMPPTQPETCTPVATAAWPTPGGQAAAAQTPPVATSAQQQPSTGPWNNAPQQYQWAHWQCQPQLTTFQHNPQPPTPPSQHPKGWMPGSNPKEPWGFYAPPYDPDTDPWETESDKEARLAATTATLQPQQVPLQLPQPMRGEAPPQCRPEPVVYSVPPGTNQWGYTLTYHPPQAGQVNPTAPAQQAAQNPGYQQQPPTHTSYLGQATTHQEPPQWQQQQPPATDAPPAQTTAAAASLSWPTSSTTGDQSQRETPGGVAPQQHGHACASHHQSEGCAQTSLNQPEIPQHSQPIRNRWGRSLQPIAPTPARSSATTPEQGTAPRAPADTGSTPPTAVGSNTAAAQGEDSRGCTRLGDPNPTSHPRSMQQSPAAAHTPADHRQQLATPQNPPSTQELPPVDMTPAEQQQQTEAHQGGQDKPRSEHPATGVTAGREQTQQGDQPPPTQGEGAAAASSSGEQYQAPELEEAPATTGGASSSGGHASQPKPYHEGRGDQRMRGKRFKAAVQTAFGQRGWTKLDSETWKGVAHLVGMSEEDEEEEWAKVIARGGQTATPGHTKASRGEQRQRRAILALHGKPRGSVSPEELQRMQGSSQTHQSAAAAARGPAKKPRRRQHTTTQQQPAAPSTKTHAYRTAAGGQPGEPRRRRQDEAAGVQQTTEDEEHGDQLHWDGVFSSMLISMGGAARPATFPPEIPTAWGVDVHFRSLPHGAWTGIAMATGSRRAPDYNDPHRGFCRARLQRRPQGGDPAGYMGISTTFALFPWGRVTNGRPVKWLLHITGGPSSPDENAAEMTPGTSFTLEWKPGRAIWELGGLPPKIALQYYYDWGFMQQTGAIYNKLPRTHTLPPSQWEEMGARLIPPPSSYRSPPSNPTFEDHQEAYSPGASPSSSPAPAAPSPDTQESQKGGDDQAEDAEDVQFMQHAALSSRAASSHGPRVLDTRVHQRMSNAAAMLRRWLRELAALLRGNNPGENVVLLIEEAQQAIRHNPDTEPSDDGTVGGIGPCKKRRILNLLSVSRMRLQDTVDDDGLDGYNQHQTYEELKTARDDLDKGTVQFQQAMQGQGGFQVQHGQHGLEQAREAISLAMASTIQGDLDWMVTGWAEAVALAMQDAEELLEEAGQLDYVHPADVVALDEGAEESPAAPVGNFDAQLDLLLRNIRAVAHFVQQGGEQLRQLMAAIAVWRQGRGQQATIQVDTQSTEDGGEPVIARGDEPTRWIPPLHAEQWQGSIPNTDDSQPEQDDTYGGPTDDDLLQALEEYEKQEQEEARLAALGEDAAQGEVVLRESAAALAGGVASKHGALAEDTYL</sequence>
<reference evidence="4 5" key="1">
    <citation type="submission" date="2016-02" db="EMBL/GenBank/DDBJ databases">
        <title>Genome analysis of coral dinoflagellate symbionts highlights evolutionary adaptations to a symbiotic lifestyle.</title>
        <authorList>
            <person name="Aranda M."/>
            <person name="Li Y."/>
            <person name="Liew Y.J."/>
            <person name="Baumgarten S."/>
            <person name="Simakov O."/>
            <person name="Wilson M."/>
            <person name="Piel J."/>
            <person name="Ashoor H."/>
            <person name="Bougouffa S."/>
            <person name="Bajic V.B."/>
            <person name="Ryu T."/>
            <person name="Ravasi T."/>
            <person name="Bayer T."/>
            <person name="Micklem G."/>
            <person name="Kim H."/>
            <person name="Bhak J."/>
            <person name="Lajeunesse T.C."/>
            <person name="Voolstra C.R."/>
        </authorList>
    </citation>
    <scope>NUCLEOTIDE SEQUENCE [LARGE SCALE GENOMIC DNA]</scope>
    <source>
        <strain evidence="4 5">CCMP2467</strain>
    </source>
</reference>
<dbReference type="InterPro" id="IPR023214">
    <property type="entry name" value="HAD_sf"/>
</dbReference>
<feature type="region of interest" description="Disordered" evidence="1">
    <location>
        <begin position="1"/>
        <end position="21"/>
    </location>
</feature>
<name>A0A1Q9CXI7_SYMMI</name>
<feature type="compositionally biased region" description="Low complexity" evidence="1">
    <location>
        <begin position="2624"/>
        <end position="2652"/>
    </location>
</feature>
<feature type="compositionally biased region" description="Low complexity" evidence="1">
    <location>
        <begin position="74"/>
        <end position="88"/>
    </location>
</feature>
<feature type="compositionally biased region" description="Low complexity" evidence="1">
    <location>
        <begin position="2432"/>
        <end position="2459"/>
    </location>
</feature>
<keyword evidence="2" id="KW-0472">Membrane</keyword>
<feature type="compositionally biased region" description="Polar residues" evidence="1">
    <location>
        <begin position="2398"/>
        <end position="2410"/>
    </location>
</feature>
<dbReference type="CDD" id="cd09272">
    <property type="entry name" value="RNase_HI_RT_Ty1"/>
    <property type="match status" value="1"/>
</dbReference>
<evidence type="ECO:0000259" key="3">
    <source>
        <dbReference type="Pfam" id="PF07727"/>
    </source>
</evidence>
<feature type="region of interest" description="Disordered" evidence="1">
    <location>
        <begin position="2394"/>
        <end position="2468"/>
    </location>
</feature>
<feature type="compositionally biased region" description="Basic and acidic residues" evidence="1">
    <location>
        <begin position="134"/>
        <end position="168"/>
    </location>
</feature>
<dbReference type="OrthoDB" id="434677at2759"/>
<feature type="compositionally biased region" description="Low complexity" evidence="1">
    <location>
        <begin position="2536"/>
        <end position="2555"/>
    </location>
</feature>
<dbReference type="InterPro" id="IPR013103">
    <property type="entry name" value="RVT_2"/>
</dbReference>
<dbReference type="PANTHER" id="PTHR11439">
    <property type="entry name" value="GAG-POL-RELATED RETROTRANSPOSON"/>
    <property type="match status" value="1"/>
</dbReference>
<dbReference type="PANTHER" id="PTHR11439:SF483">
    <property type="entry name" value="PEPTIDE SYNTHASE GLIP-LIKE, PUTATIVE (AFU_ORTHOLOGUE AFUA_3G12920)-RELATED"/>
    <property type="match status" value="1"/>
</dbReference>
<accession>A0A1Q9CXI7</accession>
<feature type="compositionally biased region" description="Polar residues" evidence="1">
    <location>
        <begin position="3004"/>
        <end position="3013"/>
    </location>
</feature>
<feature type="compositionally biased region" description="Polar residues" evidence="1">
    <location>
        <begin position="2798"/>
        <end position="2810"/>
    </location>
</feature>
<feature type="region of interest" description="Disordered" evidence="1">
    <location>
        <begin position="3636"/>
        <end position="3662"/>
    </location>
</feature>
<evidence type="ECO:0000256" key="2">
    <source>
        <dbReference type="SAM" id="Phobius"/>
    </source>
</evidence>
<feature type="compositionally biased region" description="Basic residues" evidence="1">
    <location>
        <begin position="3021"/>
        <end position="3030"/>
    </location>
</feature>
<feature type="region of interest" description="Disordered" evidence="1">
    <location>
        <begin position="2960"/>
        <end position="3082"/>
    </location>
</feature>
<evidence type="ECO:0000313" key="4">
    <source>
        <dbReference type="EMBL" id="OLP87642.1"/>
    </source>
</evidence>
<feature type="compositionally biased region" description="Polar residues" evidence="1">
    <location>
        <begin position="3638"/>
        <end position="3647"/>
    </location>
</feature>
<feature type="compositionally biased region" description="Polar residues" evidence="1">
    <location>
        <begin position="2725"/>
        <end position="2734"/>
    </location>
</feature>
<evidence type="ECO:0000313" key="5">
    <source>
        <dbReference type="Proteomes" id="UP000186817"/>
    </source>
</evidence>
<feature type="compositionally biased region" description="Low complexity" evidence="1">
    <location>
        <begin position="2598"/>
        <end position="2614"/>
    </location>
</feature>
<feature type="region of interest" description="Disordered" evidence="1">
    <location>
        <begin position="2483"/>
        <end position="2569"/>
    </location>
</feature>
<comment type="caution">
    <text evidence="4">The sequence shown here is derived from an EMBL/GenBank/DDBJ whole genome shotgun (WGS) entry which is preliminary data.</text>
</comment>
<feature type="compositionally biased region" description="Polar residues" evidence="1">
    <location>
        <begin position="2744"/>
        <end position="2758"/>
    </location>
</feature>
<dbReference type="Proteomes" id="UP000186817">
    <property type="component" value="Unassembled WGS sequence"/>
</dbReference>
<feature type="compositionally biased region" description="Low complexity" evidence="1">
    <location>
        <begin position="2849"/>
        <end position="2898"/>
    </location>
</feature>
<evidence type="ECO:0000256" key="1">
    <source>
        <dbReference type="SAM" id="MobiDB-lite"/>
    </source>
</evidence>
<feature type="compositionally biased region" description="Polar residues" evidence="1">
    <location>
        <begin position="2774"/>
        <end position="2786"/>
    </location>
</feature>
<feature type="compositionally biased region" description="Low complexity" evidence="1">
    <location>
        <begin position="3295"/>
        <end position="3305"/>
    </location>
</feature>
<proteinExistence type="predicted"/>
<feature type="region of interest" description="Disordered" evidence="1">
    <location>
        <begin position="3267"/>
        <end position="3326"/>
    </location>
</feature>
<feature type="compositionally biased region" description="Polar residues" evidence="1">
    <location>
        <begin position="2691"/>
        <end position="2709"/>
    </location>
</feature>
<feature type="compositionally biased region" description="Low complexity" evidence="1">
    <location>
        <begin position="2819"/>
        <end position="2830"/>
    </location>
</feature>
<feature type="region of interest" description="Disordered" evidence="1">
    <location>
        <begin position="465"/>
        <end position="484"/>
    </location>
</feature>
<dbReference type="EMBL" id="LSRX01000851">
    <property type="protein sequence ID" value="OLP87642.1"/>
    <property type="molecule type" value="Genomic_DNA"/>
</dbReference>
<keyword evidence="2" id="KW-0812">Transmembrane</keyword>
<feature type="compositionally biased region" description="Low complexity" evidence="1">
    <location>
        <begin position="3031"/>
        <end position="3044"/>
    </location>
</feature>
<dbReference type="InterPro" id="IPR043502">
    <property type="entry name" value="DNA/RNA_pol_sf"/>
</dbReference>
<dbReference type="Pfam" id="PF07727">
    <property type="entry name" value="RVT_2"/>
    <property type="match status" value="1"/>
</dbReference>
<feature type="region of interest" description="Disordered" evidence="1">
    <location>
        <begin position="2583"/>
        <end position="2917"/>
    </location>
</feature>
<feature type="compositionally biased region" description="Basic and acidic residues" evidence="1">
    <location>
        <begin position="1"/>
        <end position="13"/>
    </location>
</feature>
<dbReference type="SUPFAM" id="SSF56672">
    <property type="entry name" value="DNA/RNA polymerases"/>
    <property type="match status" value="1"/>
</dbReference>
<feature type="transmembrane region" description="Helical" evidence="2">
    <location>
        <begin position="1850"/>
        <end position="1870"/>
    </location>
</feature>
<feature type="compositionally biased region" description="Polar residues" evidence="1">
    <location>
        <begin position="2655"/>
        <end position="2669"/>
    </location>
</feature>
<feature type="transmembrane region" description="Helical" evidence="2">
    <location>
        <begin position="2083"/>
        <end position="2105"/>
    </location>
</feature>